<keyword evidence="4" id="KW-0762">Sugar transport</keyword>
<keyword evidence="3" id="KW-1003">Cell membrane</keyword>
<name>A0ABY5HXS3_9FIRM</name>
<evidence type="ECO:0000256" key="2">
    <source>
        <dbReference type="ARBA" id="ARBA00022448"/>
    </source>
</evidence>
<evidence type="ECO:0000256" key="4">
    <source>
        <dbReference type="ARBA" id="ARBA00022597"/>
    </source>
</evidence>
<dbReference type="PANTHER" id="PTHR30009">
    <property type="entry name" value="CYTOCHROME C-TYPE SYNTHESIS PROTEIN AND PTS TRANSMEMBRANE COMPONENT"/>
    <property type="match status" value="1"/>
</dbReference>
<protein>
    <submittedName>
        <fullName evidence="10">PTS transporter subunit EIIC</fullName>
    </submittedName>
</protein>
<feature type="domain" description="Phosphotransferase system EIIC" evidence="9">
    <location>
        <begin position="1"/>
        <end position="72"/>
    </location>
</feature>
<evidence type="ECO:0000259" key="9">
    <source>
        <dbReference type="Pfam" id="PF02378"/>
    </source>
</evidence>
<keyword evidence="11" id="KW-1185">Reference proteome</keyword>
<keyword evidence="5" id="KW-0598">Phosphotransferase system</keyword>
<gene>
    <name evidence="10" type="ORF">NMU03_09020</name>
</gene>
<dbReference type="Proteomes" id="UP001060112">
    <property type="component" value="Chromosome"/>
</dbReference>
<sequence>MLPIAVLPVARLFLGIGSSLTNPATISSLHLETILGKGAFLYQFLILLMQVGEILFDNLPLLFAASVALGMAKKPRK</sequence>
<keyword evidence="7" id="KW-1133">Transmembrane helix</keyword>
<evidence type="ECO:0000256" key="6">
    <source>
        <dbReference type="ARBA" id="ARBA00022692"/>
    </source>
</evidence>
<dbReference type="EMBL" id="CP101620">
    <property type="protein sequence ID" value="UTY37868.1"/>
    <property type="molecule type" value="Genomic_DNA"/>
</dbReference>
<dbReference type="Pfam" id="PF02378">
    <property type="entry name" value="PTS_EIIC"/>
    <property type="match status" value="1"/>
</dbReference>
<dbReference type="InterPro" id="IPR050429">
    <property type="entry name" value="PTS_Glucose_EIICBA"/>
</dbReference>
<dbReference type="InterPro" id="IPR003352">
    <property type="entry name" value="PTS_EIIC"/>
</dbReference>
<dbReference type="PANTHER" id="PTHR30009:SF20">
    <property type="entry name" value="PTS SYSTEM GLUCOSE-SPECIFIC EIICB COMPONENT-RELATED"/>
    <property type="match status" value="1"/>
</dbReference>
<proteinExistence type="predicted"/>
<reference evidence="10" key="1">
    <citation type="submission" date="2022-07" db="EMBL/GenBank/DDBJ databases">
        <title>Faecal culturing of patients with breast cancer.</title>
        <authorList>
            <person name="Teng N.M.Y."/>
            <person name="Kiu R."/>
            <person name="Evans R."/>
            <person name="Baker D.J."/>
            <person name="Zenner C."/>
            <person name="Robinson S.D."/>
            <person name="Hall L.J."/>
        </authorList>
    </citation>
    <scope>NUCLEOTIDE SEQUENCE</scope>
    <source>
        <strain evidence="10">LH1062</strain>
    </source>
</reference>
<organism evidence="10 11">
    <name type="scientific">Allocoprobacillus halotolerans</name>
    <dbReference type="NCBI Taxonomy" id="2944914"/>
    <lineage>
        <taxon>Bacteria</taxon>
        <taxon>Bacillati</taxon>
        <taxon>Bacillota</taxon>
        <taxon>Erysipelotrichia</taxon>
        <taxon>Erysipelotrichales</taxon>
        <taxon>Erysipelotrichaceae</taxon>
        <taxon>Allocoprobacillus</taxon>
    </lineage>
</organism>
<evidence type="ECO:0000256" key="8">
    <source>
        <dbReference type="ARBA" id="ARBA00023136"/>
    </source>
</evidence>
<evidence type="ECO:0000256" key="3">
    <source>
        <dbReference type="ARBA" id="ARBA00022475"/>
    </source>
</evidence>
<accession>A0ABY5HXS3</accession>
<evidence type="ECO:0000313" key="10">
    <source>
        <dbReference type="EMBL" id="UTY37868.1"/>
    </source>
</evidence>
<evidence type="ECO:0000256" key="1">
    <source>
        <dbReference type="ARBA" id="ARBA00004651"/>
    </source>
</evidence>
<evidence type="ECO:0000256" key="5">
    <source>
        <dbReference type="ARBA" id="ARBA00022683"/>
    </source>
</evidence>
<dbReference type="RefSeq" id="WP_290137813.1">
    <property type="nucleotide sequence ID" value="NZ_CP101620.1"/>
</dbReference>
<keyword evidence="2" id="KW-0813">Transport</keyword>
<keyword evidence="8" id="KW-0472">Membrane</keyword>
<evidence type="ECO:0000256" key="7">
    <source>
        <dbReference type="ARBA" id="ARBA00022989"/>
    </source>
</evidence>
<evidence type="ECO:0000313" key="11">
    <source>
        <dbReference type="Proteomes" id="UP001060112"/>
    </source>
</evidence>
<keyword evidence="6" id="KW-0812">Transmembrane</keyword>
<comment type="subcellular location">
    <subcellularLocation>
        <location evidence="1">Cell membrane</location>
        <topology evidence="1">Multi-pass membrane protein</topology>
    </subcellularLocation>
</comment>